<reference evidence="1" key="1">
    <citation type="submission" date="2022-03" db="EMBL/GenBank/DDBJ databases">
        <authorList>
            <person name="Lindestad O."/>
        </authorList>
    </citation>
    <scope>NUCLEOTIDE SEQUENCE</scope>
</reference>
<keyword evidence="2" id="KW-1185">Reference proteome</keyword>
<feature type="non-terminal residue" evidence="1">
    <location>
        <position position="76"/>
    </location>
</feature>
<gene>
    <name evidence="1" type="primary">jg23299</name>
    <name evidence="1" type="ORF">PAEG_LOCUS2200</name>
</gene>
<evidence type="ECO:0000313" key="1">
    <source>
        <dbReference type="EMBL" id="CAH2210290.1"/>
    </source>
</evidence>
<dbReference type="GO" id="GO:0061630">
    <property type="term" value="F:ubiquitin protein ligase activity"/>
    <property type="evidence" value="ECO:0007669"/>
    <property type="project" value="TreeGrafter"/>
</dbReference>
<dbReference type="GO" id="GO:0005886">
    <property type="term" value="C:plasma membrane"/>
    <property type="evidence" value="ECO:0007669"/>
    <property type="project" value="TreeGrafter"/>
</dbReference>
<dbReference type="PANTHER" id="PTHR45943:SF1">
    <property type="entry name" value="E3 UBIQUITIN-PROTEIN LIGASE MYCBP2"/>
    <property type="match status" value="1"/>
</dbReference>
<dbReference type="EMBL" id="CAKXAJ010007118">
    <property type="protein sequence ID" value="CAH2210290.1"/>
    <property type="molecule type" value="Genomic_DNA"/>
</dbReference>
<proteinExistence type="predicted"/>
<dbReference type="GO" id="GO:0008582">
    <property type="term" value="P:regulation of synaptic assembly at neuromuscular junction"/>
    <property type="evidence" value="ECO:0007669"/>
    <property type="project" value="TreeGrafter"/>
</dbReference>
<name>A0A8S4QL89_9NEOP</name>
<protein>
    <submittedName>
        <fullName evidence="1">Jg23299 protein</fullName>
    </submittedName>
</protein>
<dbReference type="OrthoDB" id="7428649at2759"/>
<sequence length="76" mass="8242">SVSTERQFLSDFVAGAESTAGGRLARWLSPASRVDPSRCEIRSPMSTARPAIRLSLPINIKDQYGELVVSPALKVK</sequence>
<accession>A0A8S4QL89</accession>
<feature type="non-terminal residue" evidence="1">
    <location>
        <position position="1"/>
    </location>
</feature>
<dbReference type="PANTHER" id="PTHR45943">
    <property type="entry name" value="E3 UBIQUITIN-PROTEIN LIGASE MYCBP2"/>
    <property type="match status" value="1"/>
</dbReference>
<dbReference type="Proteomes" id="UP000838756">
    <property type="component" value="Unassembled WGS sequence"/>
</dbReference>
<dbReference type="GO" id="GO:0005634">
    <property type="term" value="C:nucleus"/>
    <property type="evidence" value="ECO:0007669"/>
    <property type="project" value="TreeGrafter"/>
</dbReference>
<comment type="caution">
    <text evidence="1">The sequence shown here is derived from an EMBL/GenBank/DDBJ whole genome shotgun (WGS) entry which is preliminary data.</text>
</comment>
<organism evidence="1 2">
    <name type="scientific">Pararge aegeria aegeria</name>
    <dbReference type="NCBI Taxonomy" id="348720"/>
    <lineage>
        <taxon>Eukaryota</taxon>
        <taxon>Metazoa</taxon>
        <taxon>Ecdysozoa</taxon>
        <taxon>Arthropoda</taxon>
        <taxon>Hexapoda</taxon>
        <taxon>Insecta</taxon>
        <taxon>Pterygota</taxon>
        <taxon>Neoptera</taxon>
        <taxon>Endopterygota</taxon>
        <taxon>Lepidoptera</taxon>
        <taxon>Glossata</taxon>
        <taxon>Ditrysia</taxon>
        <taxon>Papilionoidea</taxon>
        <taxon>Nymphalidae</taxon>
        <taxon>Satyrinae</taxon>
        <taxon>Satyrini</taxon>
        <taxon>Parargina</taxon>
        <taxon>Pararge</taxon>
    </lineage>
</organism>
<dbReference type="GO" id="GO:0007411">
    <property type="term" value="P:axon guidance"/>
    <property type="evidence" value="ECO:0007669"/>
    <property type="project" value="TreeGrafter"/>
</dbReference>
<evidence type="ECO:0000313" key="2">
    <source>
        <dbReference type="Proteomes" id="UP000838756"/>
    </source>
</evidence>
<dbReference type="AlphaFoldDB" id="A0A8S4QL89"/>